<organism evidence="2">
    <name type="scientific">uncultured Anaerotruncus sp</name>
    <dbReference type="NCBI Taxonomy" id="905011"/>
    <lineage>
        <taxon>Bacteria</taxon>
        <taxon>Bacillati</taxon>
        <taxon>Bacillota</taxon>
        <taxon>Clostridia</taxon>
        <taxon>Eubacteriales</taxon>
        <taxon>Oscillospiraceae</taxon>
        <taxon>Anaerotruncus</taxon>
        <taxon>environmental samples</taxon>
    </lineage>
</organism>
<feature type="compositionally biased region" description="Basic and acidic residues" evidence="1">
    <location>
        <begin position="53"/>
        <end position="70"/>
    </location>
</feature>
<name>A0A1C6H1F4_9FIRM</name>
<dbReference type="AlphaFoldDB" id="A0A1C6H1F4"/>
<dbReference type="EMBL" id="FMHG01000001">
    <property type="protein sequence ID" value="SCJ51268.1"/>
    <property type="molecule type" value="Genomic_DNA"/>
</dbReference>
<sequence>MSKLREVNRPIEDAVVGSYHKIEKKVVDSYRKIEDRFIDAFLAQDGESTEQARARVVRQREERQCQQDRRAGRRER</sequence>
<gene>
    <name evidence="2" type="ORF">SAMEA3545359_00632</name>
</gene>
<evidence type="ECO:0000256" key="1">
    <source>
        <dbReference type="SAM" id="MobiDB-lite"/>
    </source>
</evidence>
<proteinExistence type="predicted"/>
<accession>A0A1C6H1F4</accession>
<reference evidence="2" key="1">
    <citation type="submission" date="2015-09" db="EMBL/GenBank/DDBJ databases">
        <authorList>
            <consortium name="Pathogen Informatics"/>
        </authorList>
    </citation>
    <scope>NUCLEOTIDE SEQUENCE</scope>
    <source>
        <strain evidence="2">2789STDY5834896</strain>
    </source>
</reference>
<protein>
    <submittedName>
        <fullName evidence="2">Uncharacterized protein</fullName>
    </submittedName>
</protein>
<feature type="region of interest" description="Disordered" evidence="1">
    <location>
        <begin position="53"/>
        <end position="76"/>
    </location>
</feature>
<evidence type="ECO:0000313" key="2">
    <source>
        <dbReference type="EMBL" id="SCJ51268.1"/>
    </source>
</evidence>